<evidence type="ECO:0000259" key="1">
    <source>
        <dbReference type="Pfam" id="PF01458"/>
    </source>
</evidence>
<protein>
    <submittedName>
        <fullName evidence="2">SufD family Fe-S cluster assembly protein</fullName>
    </submittedName>
</protein>
<dbReference type="KEGG" id="acob:P0Y56_10420"/>
<dbReference type="PANTHER" id="PTHR43575">
    <property type="entry name" value="PROTEIN ABCI7, CHLOROPLASTIC"/>
    <property type="match status" value="1"/>
</dbReference>
<accession>A0AAJ5X2T3</accession>
<proteinExistence type="predicted"/>
<name>A0AAJ5X2T3_9SPHN</name>
<evidence type="ECO:0000313" key="3">
    <source>
        <dbReference type="Proteomes" id="UP001218362"/>
    </source>
</evidence>
<dbReference type="AlphaFoldDB" id="A0AAJ5X2T3"/>
<dbReference type="SUPFAM" id="SSF101960">
    <property type="entry name" value="Stabilizer of iron transporter SufD"/>
    <property type="match status" value="1"/>
</dbReference>
<dbReference type="GO" id="GO:0016226">
    <property type="term" value="P:iron-sulfur cluster assembly"/>
    <property type="evidence" value="ECO:0007669"/>
    <property type="project" value="InterPro"/>
</dbReference>
<evidence type="ECO:0000313" key="2">
    <source>
        <dbReference type="EMBL" id="WEK45448.1"/>
    </source>
</evidence>
<dbReference type="InterPro" id="IPR055346">
    <property type="entry name" value="Fe-S_cluster_assembly_SufBD"/>
</dbReference>
<dbReference type="Proteomes" id="UP001218362">
    <property type="component" value="Chromosome"/>
</dbReference>
<gene>
    <name evidence="2" type="ORF">P0Y56_10420</name>
</gene>
<dbReference type="Pfam" id="PF01458">
    <property type="entry name" value="SUFBD_core"/>
    <property type="match status" value="1"/>
</dbReference>
<reference evidence="2" key="1">
    <citation type="submission" date="2023-03" db="EMBL/GenBank/DDBJ databases">
        <title>Andean soil-derived lignocellulolytic bacterial consortium as a source of novel taxa and putative plastic-active enzymes.</title>
        <authorList>
            <person name="Diaz-Garcia L."/>
            <person name="Chuvochina M."/>
            <person name="Feuerriegel G."/>
            <person name="Bunk B."/>
            <person name="Sproer C."/>
            <person name="Streit W.R."/>
            <person name="Rodriguez L.M."/>
            <person name="Overmann J."/>
            <person name="Jimenez D.J."/>
        </authorList>
    </citation>
    <scope>NUCLEOTIDE SEQUENCE</scope>
    <source>
        <strain evidence="2">MAG 26</strain>
    </source>
</reference>
<feature type="domain" description="SUF system FeS cluster assembly SufBD core" evidence="1">
    <location>
        <begin position="58"/>
        <end position="222"/>
    </location>
</feature>
<dbReference type="EMBL" id="CP119316">
    <property type="protein sequence ID" value="WEK45448.1"/>
    <property type="molecule type" value="Genomic_DNA"/>
</dbReference>
<dbReference type="InterPro" id="IPR037284">
    <property type="entry name" value="SUF_FeS_clus_asmbl_SufBD_sf"/>
</dbReference>
<dbReference type="PANTHER" id="PTHR43575:SF1">
    <property type="entry name" value="PROTEIN ABCI7, CHLOROPLASTIC"/>
    <property type="match status" value="1"/>
</dbReference>
<organism evidence="2 3">
    <name type="scientific">Candidatus Andeanibacterium colombiense</name>
    <dbReference type="NCBI Taxonomy" id="3121345"/>
    <lineage>
        <taxon>Bacteria</taxon>
        <taxon>Pseudomonadati</taxon>
        <taxon>Pseudomonadota</taxon>
        <taxon>Alphaproteobacteria</taxon>
        <taxon>Sphingomonadales</taxon>
        <taxon>Sphingomonadaceae</taxon>
        <taxon>Candidatus Andeanibacterium</taxon>
    </lineage>
</organism>
<sequence length="252" mass="27168">MTELATLPTTRDENWRYADPAALEALVPENLDVWHEVTLAAGETRSKTLILDEAHPGIHRVRMVLGEGARAEIYAIVSASAYTRLEIEVRLGKAAHFEFGGVTIGGGDATREFVTRVEHAEPEATSNQTVRAVHWGRATGNFLGRLEVARDAQKTDAAQNFRAMLLEKGASANAKPELEIFADDVKCAHGAAIGALDQTAAFYMAARGIPPEAARKLLIRAFVADAFHALGDADERDALLEEALAVLGEEVA</sequence>
<dbReference type="InterPro" id="IPR000825">
    <property type="entry name" value="SUF_FeS_clus_asmbl_SufBD_core"/>
</dbReference>